<dbReference type="Gene3D" id="2.70.98.10">
    <property type="match status" value="1"/>
</dbReference>
<proteinExistence type="predicted"/>
<sequence>MILLFSGMTAAAQDKIYQIKSPDQSLSVTFGLRRTGTLFYSLNRNNVVVLEQSKLGLIRQDADFSRNLKLISASDITITTDQYELLTAKRKLNQYTANKQVFHLSNATGAKLDIIFQVSNDGVAFRYYFPEKSTVVKKITVEATSYNFAENAKGWLQPMADAQTGFEHSNPSYEENYQQGIAVGKPSPIRAGWVYPALFQAGDTWVVITESAPERNYCYTRLNALSPNGEYSISFPQGPEVFSAGAALNPESELPWYTPWRIIGVGSLKTIVESTLGTDLAKPALNMDASFIKPGKSAWSWVLLKDDSTVFNVQKRFIDYAKDMKWDYCLVDAEWDKKIGYEKIAELAAYAKKKDIGLILWYNSAGTWNTVPFTPRNLLLTKESRVTEFAKLEKMGIKGVKIDFFGGDGQSFVQYYQDILQDAADHHILVNFHGATLPRGLQRTYPNLMTMESIKGMEFRTFLQANEDMQPVHCTTIPYTRNVYDPMDYTPMVLYKIPNIKRSTTNGFELALPVLFLSGIQHFAETPEGMSHVPGYVKEMLKTLPASWDDVRFIDGFPGKRVVIARRSGTRWFVAGINGEKEDKELTLDLSFINSTGKMITDGAQDLSFVQSDVIPSRNTLVKVKAAGGFVIVFE</sequence>
<protein>
    <submittedName>
        <fullName evidence="9">Maltodextrin glucosidase</fullName>
        <ecNumber evidence="9">3.2.1.20</ecNumber>
    </submittedName>
</protein>
<evidence type="ECO:0000313" key="9">
    <source>
        <dbReference type="EMBL" id="EOR95775.1"/>
    </source>
</evidence>
<evidence type="ECO:0000256" key="2">
    <source>
        <dbReference type="ARBA" id="ARBA00011245"/>
    </source>
</evidence>
<organism evidence="9 10">
    <name type="scientific">Arcticibacter svalbardensis MN12-7</name>
    <dbReference type="NCBI Taxonomy" id="1150600"/>
    <lineage>
        <taxon>Bacteria</taxon>
        <taxon>Pseudomonadati</taxon>
        <taxon>Bacteroidota</taxon>
        <taxon>Sphingobacteriia</taxon>
        <taxon>Sphingobacteriales</taxon>
        <taxon>Sphingobacteriaceae</taxon>
        <taxon>Arcticibacter</taxon>
    </lineage>
</organism>
<dbReference type="Pfam" id="PF14509">
    <property type="entry name" value="GH97_C"/>
    <property type="match status" value="1"/>
</dbReference>
<keyword evidence="3 9" id="KW-0378">Hydrolase</keyword>
<dbReference type="InterPro" id="IPR029483">
    <property type="entry name" value="GH97_C"/>
</dbReference>
<evidence type="ECO:0000256" key="3">
    <source>
        <dbReference type="ARBA" id="ARBA00022801"/>
    </source>
</evidence>
<feature type="domain" description="Glycosyl-hydrolase 97 N-terminal" evidence="7">
    <location>
        <begin position="19"/>
        <end position="283"/>
    </location>
</feature>
<dbReference type="STRING" id="1150600.ADIARSV_1088"/>
<evidence type="ECO:0000259" key="7">
    <source>
        <dbReference type="Pfam" id="PF14508"/>
    </source>
</evidence>
<dbReference type="PATRIC" id="fig|1150600.3.peg.1070"/>
<evidence type="ECO:0000259" key="8">
    <source>
        <dbReference type="Pfam" id="PF14509"/>
    </source>
</evidence>
<comment type="caution">
    <text evidence="9">The sequence shown here is derived from an EMBL/GenBank/DDBJ whole genome shotgun (WGS) entry which is preliminary data.</text>
</comment>
<dbReference type="PANTHER" id="PTHR35803:SF2">
    <property type="entry name" value="RETAINING ALPHA-GALACTOSIDASE"/>
    <property type="match status" value="1"/>
</dbReference>
<dbReference type="InterPro" id="IPR019563">
    <property type="entry name" value="GH97_catalytic"/>
</dbReference>
<evidence type="ECO:0000259" key="6">
    <source>
        <dbReference type="Pfam" id="PF10566"/>
    </source>
</evidence>
<dbReference type="InterPro" id="IPR013785">
    <property type="entry name" value="Aldolase_TIM"/>
</dbReference>
<dbReference type="EC" id="3.2.1.20" evidence="9"/>
<dbReference type="Pfam" id="PF14508">
    <property type="entry name" value="GH97_N"/>
    <property type="match status" value="1"/>
</dbReference>
<dbReference type="InterPro" id="IPR029486">
    <property type="entry name" value="GH97_N"/>
</dbReference>
<keyword evidence="10" id="KW-1185">Reference proteome</keyword>
<dbReference type="InterPro" id="IPR014718">
    <property type="entry name" value="GH-type_carb-bd"/>
</dbReference>
<evidence type="ECO:0000256" key="4">
    <source>
        <dbReference type="ARBA" id="ARBA00022837"/>
    </source>
</evidence>
<comment type="cofactor">
    <cofactor evidence="1">
        <name>Ca(2+)</name>
        <dbReference type="ChEBI" id="CHEBI:29108"/>
    </cofactor>
</comment>
<dbReference type="GO" id="GO:0004558">
    <property type="term" value="F:alpha-1,4-glucosidase activity"/>
    <property type="evidence" value="ECO:0007669"/>
    <property type="project" value="UniProtKB-EC"/>
</dbReference>
<dbReference type="Gene3D" id="2.60.40.1180">
    <property type="entry name" value="Golgi alpha-mannosidase II"/>
    <property type="match status" value="1"/>
</dbReference>
<dbReference type="Proteomes" id="UP000014174">
    <property type="component" value="Unassembled WGS sequence"/>
</dbReference>
<dbReference type="SUPFAM" id="SSF51445">
    <property type="entry name" value="(Trans)glycosidases"/>
    <property type="match status" value="1"/>
</dbReference>
<dbReference type="InterPro" id="IPR017853">
    <property type="entry name" value="GH"/>
</dbReference>
<dbReference type="InterPro" id="IPR013780">
    <property type="entry name" value="Glyco_hydro_b"/>
</dbReference>
<reference evidence="9 10" key="1">
    <citation type="journal article" date="2013" name="Genome Announc.">
        <title>Draft Genome Sequence of Arcticibacter svalbardensis Strain MN12-7T, a Member of the Family Sphingobacteriaceae Isolated from an Arctic Soil Sample.</title>
        <authorList>
            <person name="Shivaji S."/>
            <person name="Ara S."/>
            <person name="Prasad S."/>
            <person name="Manasa B.P."/>
            <person name="Begum Z."/>
            <person name="Singh A."/>
            <person name="Kumar Pinnaka A."/>
        </authorList>
    </citation>
    <scope>NUCLEOTIDE SEQUENCE [LARGE SCALE GENOMIC DNA]</scope>
    <source>
        <strain evidence="9 10">MN12-7</strain>
    </source>
</reference>
<dbReference type="eggNOG" id="COG3589">
    <property type="taxonomic scope" value="Bacteria"/>
</dbReference>
<dbReference type="InterPro" id="IPR052720">
    <property type="entry name" value="Glycosyl_hydrolase_97"/>
</dbReference>
<feature type="domain" description="Glycosyl-hydrolase 97 C-terminal oligomerisation" evidence="8">
    <location>
        <begin position="547"/>
        <end position="634"/>
    </location>
</feature>
<keyword evidence="5 9" id="KW-0326">Glycosidase</keyword>
<dbReference type="EMBL" id="AQPN01000043">
    <property type="protein sequence ID" value="EOR95775.1"/>
    <property type="molecule type" value="Genomic_DNA"/>
</dbReference>
<name>R9GW72_9SPHI</name>
<evidence type="ECO:0000256" key="5">
    <source>
        <dbReference type="ARBA" id="ARBA00023295"/>
    </source>
</evidence>
<feature type="domain" description="Glycosyl-hydrolase 97 catalytic" evidence="6">
    <location>
        <begin position="312"/>
        <end position="453"/>
    </location>
</feature>
<accession>R9GW72</accession>
<dbReference type="AlphaFoldDB" id="R9GW72"/>
<dbReference type="Gene3D" id="3.20.20.70">
    <property type="entry name" value="Aldolase class I"/>
    <property type="match status" value="1"/>
</dbReference>
<evidence type="ECO:0000256" key="1">
    <source>
        <dbReference type="ARBA" id="ARBA00001913"/>
    </source>
</evidence>
<keyword evidence="4" id="KW-0106">Calcium</keyword>
<dbReference type="GO" id="GO:0030246">
    <property type="term" value="F:carbohydrate binding"/>
    <property type="evidence" value="ECO:0007669"/>
    <property type="project" value="InterPro"/>
</dbReference>
<dbReference type="Pfam" id="PF10566">
    <property type="entry name" value="Glyco_hydro_97"/>
    <property type="match status" value="1"/>
</dbReference>
<comment type="subunit">
    <text evidence="2">Monomer.</text>
</comment>
<dbReference type="PANTHER" id="PTHR35803">
    <property type="entry name" value="GLUCAN 1,4-ALPHA-GLUCOSIDASE SUSB-RELATED"/>
    <property type="match status" value="1"/>
</dbReference>
<evidence type="ECO:0000313" key="10">
    <source>
        <dbReference type="Proteomes" id="UP000014174"/>
    </source>
</evidence>
<gene>
    <name evidence="9" type="ORF">ADIARSV_1088</name>
</gene>